<keyword evidence="2" id="KW-1185">Reference proteome</keyword>
<sequence>MGLPSYIGRKKKDVFRFVWVKAEGKIAGWKGKFLSQAGREILVKSVAATIPNYVMNCFKFSIGIIEELNKVMAKFWWAGSGKESGIHWKKWSTMSMNKEKGGLVSRTWSV</sequence>
<organism evidence="1 2">
    <name type="scientific">Lithospermum erythrorhizon</name>
    <name type="common">Purple gromwell</name>
    <name type="synonym">Lithospermum officinale var. erythrorhizon</name>
    <dbReference type="NCBI Taxonomy" id="34254"/>
    <lineage>
        <taxon>Eukaryota</taxon>
        <taxon>Viridiplantae</taxon>
        <taxon>Streptophyta</taxon>
        <taxon>Embryophyta</taxon>
        <taxon>Tracheophyta</taxon>
        <taxon>Spermatophyta</taxon>
        <taxon>Magnoliopsida</taxon>
        <taxon>eudicotyledons</taxon>
        <taxon>Gunneridae</taxon>
        <taxon>Pentapetalae</taxon>
        <taxon>asterids</taxon>
        <taxon>lamiids</taxon>
        <taxon>Boraginales</taxon>
        <taxon>Boraginaceae</taxon>
        <taxon>Boraginoideae</taxon>
        <taxon>Lithospermeae</taxon>
        <taxon>Lithospermum</taxon>
    </lineage>
</organism>
<dbReference type="Proteomes" id="UP001454036">
    <property type="component" value="Unassembled WGS sequence"/>
</dbReference>
<protein>
    <submittedName>
        <fullName evidence="1">Uncharacterized protein</fullName>
    </submittedName>
</protein>
<proteinExistence type="predicted"/>
<dbReference type="PANTHER" id="PTHR33116:SF86">
    <property type="entry name" value="REVERSE TRANSCRIPTASE DOMAIN-CONTAINING PROTEIN"/>
    <property type="match status" value="1"/>
</dbReference>
<dbReference type="AlphaFoldDB" id="A0AAV3RHR1"/>
<evidence type="ECO:0000313" key="1">
    <source>
        <dbReference type="EMBL" id="GAA0173847.1"/>
    </source>
</evidence>
<gene>
    <name evidence="1" type="ORF">LIER_27371</name>
</gene>
<dbReference type="PANTHER" id="PTHR33116">
    <property type="entry name" value="REVERSE TRANSCRIPTASE ZINC-BINDING DOMAIN-CONTAINING PROTEIN-RELATED-RELATED"/>
    <property type="match status" value="1"/>
</dbReference>
<evidence type="ECO:0000313" key="2">
    <source>
        <dbReference type="Proteomes" id="UP001454036"/>
    </source>
</evidence>
<reference evidence="1 2" key="1">
    <citation type="submission" date="2024-01" db="EMBL/GenBank/DDBJ databases">
        <title>The complete chloroplast genome sequence of Lithospermum erythrorhizon: insights into the phylogenetic relationship among Boraginaceae species and the maternal lineages of purple gromwells.</title>
        <authorList>
            <person name="Okada T."/>
            <person name="Watanabe K."/>
        </authorList>
    </citation>
    <scope>NUCLEOTIDE SEQUENCE [LARGE SCALE GENOMIC DNA]</scope>
</reference>
<comment type="caution">
    <text evidence="1">The sequence shown here is derived from an EMBL/GenBank/DDBJ whole genome shotgun (WGS) entry which is preliminary data.</text>
</comment>
<dbReference type="EMBL" id="BAABME010008791">
    <property type="protein sequence ID" value="GAA0173847.1"/>
    <property type="molecule type" value="Genomic_DNA"/>
</dbReference>
<accession>A0AAV3RHR1</accession>
<name>A0AAV3RHR1_LITER</name>